<dbReference type="PROSITE" id="PS50089">
    <property type="entry name" value="ZF_RING_2"/>
    <property type="match status" value="1"/>
</dbReference>
<feature type="domain" description="RING-type" evidence="5">
    <location>
        <begin position="16"/>
        <end position="56"/>
    </location>
</feature>
<organism evidence="6 7">
    <name type="scientific">Stentor coeruleus</name>
    <dbReference type="NCBI Taxonomy" id="5963"/>
    <lineage>
        <taxon>Eukaryota</taxon>
        <taxon>Sar</taxon>
        <taxon>Alveolata</taxon>
        <taxon>Ciliophora</taxon>
        <taxon>Postciliodesmatophora</taxon>
        <taxon>Heterotrichea</taxon>
        <taxon>Heterotrichida</taxon>
        <taxon>Stentoridae</taxon>
        <taxon>Stentor</taxon>
    </lineage>
</organism>
<name>A0A1R2CWT0_9CILI</name>
<dbReference type="SUPFAM" id="SSF57850">
    <property type="entry name" value="RING/U-box"/>
    <property type="match status" value="1"/>
</dbReference>
<dbReference type="GO" id="GO:0008270">
    <property type="term" value="F:zinc ion binding"/>
    <property type="evidence" value="ECO:0007669"/>
    <property type="project" value="UniProtKB-KW"/>
</dbReference>
<proteinExistence type="predicted"/>
<dbReference type="InterPro" id="IPR017907">
    <property type="entry name" value="Znf_RING_CS"/>
</dbReference>
<keyword evidence="2 4" id="KW-0863">Zinc-finger</keyword>
<dbReference type="OrthoDB" id="305238at2759"/>
<dbReference type="AlphaFoldDB" id="A0A1R2CWT0"/>
<evidence type="ECO:0000313" key="6">
    <source>
        <dbReference type="EMBL" id="OMJ93469.1"/>
    </source>
</evidence>
<protein>
    <recommendedName>
        <fullName evidence="5">RING-type domain-containing protein</fullName>
    </recommendedName>
</protein>
<dbReference type="PROSITE" id="PS00518">
    <property type="entry name" value="ZF_RING_1"/>
    <property type="match status" value="1"/>
</dbReference>
<sequence>MEKPKFVPAIPIFLKCSICFLIFVKPSRIDCGHTFCLDCINAWIKKKSPATCPICRELILKPSNDLIADHVINNWKVFCNVKGCDWTGKYEVYYQHTHNSNIRMQEIPKYPDINVTISNQIDKLISSNECIDNIIGEQIKKGMSYAFINELILTYQEKNSAKRSVELTLPIYKKKYKQ</sequence>
<evidence type="ECO:0000256" key="3">
    <source>
        <dbReference type="ARBA" id="ARBA00022833"/>
    </source>
</evidence>
<dbReference type="Proteomes" id="UP000187209">
    <property type="component" value="Unassembled WGS sequence"/>
</dbReference>
<evidence type="ECO:0000256" key="1">
    <source>
        <dbReference type="ARBA" id="ARBA00022723"/>
    </source>
</evidence>
<dbReference type="PANTHER" id="PTHR10131">
    <property type="entry name" value="TNF RECEPTOR ASSOCIATED FACTOR"/>
    <property type="match status" value="1"/>
</dbReference>
<gene>
    <name evidence="6" type="ORF">SteCoe_3591</name>
</gene>
<keyword evidence="7" id="KW-1185">Reference proteome</keyword>
<evidence type="ECO:0000313" key="7">
    <source>
        <dbReference type="Proteomes" id="UP000187209"/>
    </source>
</evidence>
<dbReference type="Pfam" id="PF13445">
    <property type="entry name" value="zf-RING_UBOX"/>
    <property type="match status" value="1"/>
</dbReference>
<reference evidence="6 7" key="1">
    <citation type="submission" date="2016-11" db="EMBL/GenBank/DDBJ databases">
        <title>The macronuclear genome of Stentor coeruleus: a giant cell with tiny introns.</title>
        <authorList>
            <person name="Slabodnick M."/>
            <person name="Ruby J.G."/>
            <person name="Reiff S.B."/>
            <person name="Swart E.C."/>
            <person name="Gosai S."/>
            <person name="Prabakaran S."/>
            <person name="Witkowska E."/>
            <person name="Larue G.E."/>
            <person name="Fisher S."/>
            <person name="Freeman R.M."/>
            <person name="Gunawardena J."/>
            <person name="Chu W."/>
            <person name="Stover N.A."/>
            <person name="Gregory B.D."/>
            <person name="Nowacki M."/>
            <person name="Derisi J."/>
            <person name="Roy S.W."/>
            <person name="Marshall W.F."/>
            <person name="Sood P."/>
        </authorList>
    </citation>
    <scope>NUCLEOTIDE SEQUENCE [LARGE SCALE GENOMIC DNA]</scope>
    <source>
        <strain evidence="6">WM001</strain>
    </source>
</reference>
<evidence type="ECO:0000256" key="4">
    <source>
        <dbReference type="PROSITE-ProRule" id="PRU00175"/>
    </source>
</evidence>
<keyword evidence="1" id="KW-0479">Metal-binding</keyword>
<evidence type="ECO:0000259" key="5">
    <source>
        <dbReference type="PROSITE" id="PS50089"/>
    </source>
</evidence>
<evidence type="ECO:0000256" key="2">
    <source>
        <dbReference type="ARBA" id="ARBA00022771"/>
    </source>
</evidence>
<dbReference type="InterPro" id="IPR027370">
    <property type="entry name" value="Znf-RING_euk"/>
</dbReference>
<dbReference type="Gene3D" id="3.30.40.10">
    <property type="entry name" value="Zinc/RING finger domain, C3HC4 (zinc finger)"/>
    <property type="match status" value="1"/>
</dbReference>
<comment type="caution">
    <text evidence="6">The sequence shown here is derived from an EMBL/GenBank/DDBJ whole genome shotgun (WGS) entry which is preliminary data.</text>
</comment>
<dbReference type="EMBL" id="MPUH01000042">
    <property type="protein sequence ID" value="OMJ93469.1"/>
    <property type="molecule type" value="Genomic_DNA"/>
</dbReference>
<dbReference type="InterPro" id="IPR013083">
    <property type="entry name" value="Znf_RING/FYVE/PHD"/>
</dbReference>
<accession>A0A1R2CWT0</accession>
<dbReference type="InterPro" id="IPR001841">
    <property type="entry name" value="Znf_RING"/>
</dbReference>
<keyword evidence="3" id="KW-0862">Zinc</keyword>
<dbReference type="SMART" id="SM00184">
    <property type="entry name" value="RING"/>
    <property type="match status" value="1"/>
</dbReference>
<dbReference type="PANTHER" id="PTHR10131:SF94">
    <property type="entry name" value="TNF RECEPTOR-ASSOCIATED FACTOR 4"/>
    <property type="match status" value="1"/>
</dbReference>